<evidence type="ECO:0000313" key="4">
    <source>
        <dbReference type="Proteomes" id="UP000002528"/>
    </source>
</evidence>
<evidence type="ECO:0000313" key="3">
    <source>
        <dbReference type="EMBL" id="AAZ21181.1"/>
    </source>
</evidence>
<protein>
    <submittedName>
        <fullName evidence="3">Putative porin</fullName>
    </submittedName>
</protein>
<dbReference type="GO" id="GO:0016020">
    <property type="term" value="C:membrane"/>
    <property type="evidence" value="ECO:0007669"/>
    <property type="project" value="InterPro"/>
</dbReference>
<evidence type="ECO:0000259" key="2">
    <source>
        <dbReference type="Pfam" id="PF13609"/>
    </source>
</evidence>
<accession>Q4FNQ8</accession>
<feature type="domain" description="Porin" evidence="2">
    <location>
        <begin position="9"/>
        <end position="309"/>
    </location>
</feature>
<sequence>MNNLKKIGLTALAGCLAVTSVHASELTASGSASIGFGGADKGTSANGFYMNDEVTFSGSGELDNGWNVTLSMQVDNNENVGTSTFDNRSVTINMGDAGTFAFGGHGLDSVVGGVDDVMPTAYGETWDIISNTVDNGGVTSTASTLFGAIGSAGSNNMMRYDNTTAVEGLKISASYVPSGTGEVESSVDYGLEYTGYEGLTLGYAMGENNAAGGTSNTDNDTMYVKYAYGPVTVGYQKSEIDATTATDTDEWTAYGVTYAVSDSLSVGYAESTYDAGSSTTDQENSNLSVSYTQGGMTLAAGFAEEKNRGGLTTAVNDVKGYDISLAFAF</sequence>
<dbReference type="SUPFAM" id="SSF56935">
    <property type="entry name" value="Porins"/>
    <property type="match status" value="1"/>
</dbReference>
<dbReference type="EMBL" id="CP000084">
    <property type="protein sequence ID" value="AAZ21181.1"/>
    <property type="molecule type" value="Genomic_DNA"/>
</dbReference>
<dbReference type="HOGENOM" id="CLU_773023_0_0_5"/>
<dbReference type="InterPro" id="IPR023614">
    <property type="entry name" value="Porin_dom_sf"/>
</dbReference>
<dbReference type="AlphaFoldDB" id="Q4FNQ8"/>
<dbReference type="STRING" id="335992.SAR11_0359"/>
<dbReference type="OrthoDB" id="8480776at2"/>
<keyword evidence="1" id="KW-0732">Signal</keyword>
<dbReference type="Pfam" id="PF13609">
    <property type="entry name" value="Porin_4"/>
    <property type="match status" value="1"/>
</dbReference>
<proteinExistence type="predicted"/>
<gene>
    <name evidence="3" type="ordered locus">SAR11_0359</name>
</gene>
<dbReference type="GO" id="GO:0015288">
    <property type="term" value="F:porin activity"/>
    <property type="evidence" value="ECO:0007669"/>
    <property type="project" value="InterPro"/>
</dbReference>
<dbReference type="KEGG" id="pub:SAR11_0359"/>
<dbReference type="RefSeq" id="WP_011281651.1">
    <property type="nucleotide sequence ID" value="NC_007205.1"/>
</dbReference>
<name>Q4FNQ8_PELUB</name>
<reference evidence="3 4" key="1">
    <citation type="journal article" date="2005" name="Science">
        <title>Genome streamlining in a cosmopolitan oceanic bacterium.</title>
        <authorList>
            <person name="Giovannoni S.J."/>
            <person name="Tripp H.J."/>
            <person name="Givan S."/>
            <person name="Podar M."/>
            <person name="Vergin K.L."/>
            <person name="Baptista D."/>
            <person name="Bibbs L."/>
            <person name="Eads J."/>
            <person name="Richardson T.H."/>
            <person name="Noordewier M."/>
            <person name="Rappe M.S."/>
            <person name="Short J.M."/>
            <person name="Carrington J.C."/>
            <person name="Mathur E.J."/>
        </authorList>
    </citation>
    <scope>NUCLEOTIDE SEQUENCE [LARGE SCALE GENOMIC DNA]</scope>
    <source>
        <strain evidence="3 4">HTCC1062</strain>
    </source>
</reference>
<feature type="chain" id="PRO_5004238383" evidence="1">
    <location>
        <begin position="24"/>
        <end position="329"/>
    </location>
</feature>
<evidence type="ECO:0000256" key="1">
    <source>
        <dbReference type="SAM" id="SignalP"/>
    </source>
</evidence>
<organism evidence="3 4">
    <name type="scientific">Pelagibacter ubique (strain HTCC1062)</name>
    <dbReference type="NCBI Taxonomy" id="335992"/>
    <lineage>
        <taxon>Bacteria</taxon>
        <taxon>Pseudomonadati</taxon>
        <taxon>Pseudomonadota</taxon>
        <taxon>Alphaproteobacteria</taxon>
        <taxon>Candidatus Pelagibacterales</taxon>
        <taxon>Candidatus Pelagibacteraceae</taxon>
        <taxon>Candidatus Pelagibacter</taxon>
    </lineage>
</organism>
<feature type="signal peptide" evidence="1">
    <location>
        <begin position="1"/>
        <end position="23"/>
    </location>
</feature>
<dbReference type="GeneID" id="66294857"/>
<keyword evidence="4" id="KW-1185">Reference proteome</keyword>
<dbReference type="Proteomes" id="UP000002528">
    <property type="component" value="Chromosome"/>
</dbReference>
<dbReference type="Gene3D" id="2.40.160.10">
    <property type="entry name" value="Porin"/>
    <property type="match status" value="1"/>
</dbReference>
<dbReference type="InterPro" id="IPR033900">
    <property type="entry name" value="Gram_neg_porin_domain"/>
</dbReference>